<dbReference type="PROSITE" id="PS50113">
    <property type="entry name" value="PAC"/>
    <property type="match status" value="2"/>
</dbReference>
<comment type="catalytic activity">
    <reaction evidence="1">
        <text>ATP + protein L-histidine = ADP + protein N-phospho-L-histidine.</text>
        <dbReference type="EC" id="2.7.13.3"/>
    </reaction>
</comment>
<evidence type="ECO:0000313" key="25">
    <source>
        <dbReference type="Proteomes" id="UP000494245"/>
    </source>
</evidence>
<evidence type="ECO:0000256" key="17">
    <source>
        <dbReference type="PROSITE-ProRule" id="PRU00169"/>
    </source>
</evidence>
<dbReference type="SUPFAM" id="SSF52172">
    <property type="entry name" value="CheY-like"/>
    <property type="match status" value="2"/>
</dbReference>
<dbReference type="SMART" id="SM00387">
    <property type="entry name" value="HATPase_c"/>
    <property type="match status" value="1"/>
</dbReference>
<evidence type="ECO:0000313" key="24">
    <source>
        <dbReference type="EMBL" id="GFK92988.1"/>
    </source>
</evidence>
<dbReference type="PROSITE" id="PS50894">
    <property type="entry name" value="HPT"/>
    <property type="match status" value="1"/>
</dbReference>
<dbReference type="Pfam" id="PF00512">
    <property type="entry name" value="HisKA"/>
    <property type="match status" value="1"/>
</dbReference>
<accession>A0A6V8LRM4</accession>
<dbReference type="FunFam" id="3.30.565.10:FF:000010">
    <property type="entry name" value="Sensor histidine kinase RcsC"/>
    <property type="match status" value="1"/>
</dbReference>
<reference evidence="24 25" key="2">
    <citation type="submission" date="2020-05" db="EMBL/GenBank/DDBJ databases">
        <title>Draft genome sequence of Desulfovibrio sp. strainFSS-1.</title>
        <authorList>
            <person name="Shimoshige H."/>
            <person name="Kobayashi H."/>
            <person name="Maekawa T."/>
        </authorList>
    </citation>
    <scope>NUCLEOTIDE SEQUENCE [LARGE SCALE GENOMIC DNA]</scope>
    <source>
        <strain evidence="24 25">SIID29052-01</strain>
    </source>
</reference>
<reference evidence="24 25" key="1">
    <citation type="submission" date="2020-04" db="EMBL/GenBank/DDBJ databases">
        <authorList>
            <consortium name="Desulfovibrio sp. FSS-1 genome sequencing consortium"/>
            <person name="Shimoshige H."/>
            <person name="Kobayashi H."/>
            <person name="Maekawa T."/>
        </authorList>
    </citation>
    <scope>NUCLEOTIDE SEQUENCE [LARGE SCALE GENOMIC DNA]</scope>
    <source>
        <strain evidence="24 25">SIID29052-01</strain>
    </source>
</reference>
<dbReference type="GO" id="GO:0000155">
    <property type="term" value="F:phosphorelay sensor kinase activity"/>
    <property type="evidence" value="ECO:0007669"/>
    <property type="project" value="InterPro"/>
</dbReference>
<dbReference type="SMART" id="SM00086">
    <property type="entry name" value="PAC"/>
    <property type="match status" value="2"/>
</dbReference>
<comment type="subcellular location">
    <subcellularLocation>
        <location evidence="2">Cell membrane</location>
        <topology evidence="2">Multi-pass membrane protein</topology>
    </subcellularLocation>
</comment>
<dbReference type="PRINTS" id="PR00344">
    <property type="entry name" value="BCTRLSENSOR"/>
</dbReference>
<dbReference type="InterPro" id="IPR001610">
    <property type="entry name" value="PAC"/>
</dbReference>
<dbReference type="InterPro" id="IPR036641">
    <property type="entry name" value="HPT_dom_sf"/>
</dbReference>
<keyword evidence="25" id="KW-1185">Reference proteome</keyword>
<evidence type="ECO:0000259" key="22">
    <source>
        <dbReference type="PROSITE" id="PS50113"/>
    </source>
</evidence>
<dbReference type="InterPro" id="IPR011006">
    <property type="entry name" value="CheY-like_superfamily"/>
</dbReference>
<dbReference type="EC" id="2.7.13.3" evidence="3"/>
<dbReference type="InterPro" id="IPR029016">
    <property type="entry name" value="GAF-like_dom_sf"/>
</dbReference>
<dbReference type="CDD" id="cd00130">
    <property type="entry name" value="PAS"/>
    <property type="match status" value="3"/>
</dbReference>
<keyword evidence="9 24" id="KW-0418">Kinase</keyword>
<dbReference type="Pfam" id="PF00989">
    <property type="entry name" value="PAS"/>
    <property type="match status" value="1"/>
</dbReference>
<evidence type="ECO:0000259" key="23">
    <source>
        <dbReference type="PROSITE" id="PS50894"/>
    </source>
</evidence>
<dbReference type="InterPro" id="IPR005467">
    <property type="entry name" value="His_kinase_dom"/>
</dbReference>
<dbReference type="InterPro" id="IPR000014">
    <property type="entry name" value="PAS"/>
</dbReference>
<dbReference type="CDD" id="cd17546">
    <property type="entry name" value="REC_hyHK_CKI1_RcsC-like"/>
    <property type="match status" value="1"/>
</dbReference>
<dbReference type="CDD" id="cd00082">
    <property type="entry name" value="HisKA"/>
    <property type="match status" value="1"/>
</dbReference>
<dbReference type="InterPro" id="IPR003018">
    <property type="entry name" value="GAF"/>
</dbReference>
<evidence type="ECO:0000256" key="10">
    <source>
        <dbReference type="ARBA" id="ARBA00022840"/>
    </source>
</evidence>
<evidence type="ECO:0000256" key="8">
    <source>
        <dbReference type="ARBA" id="ARBA00022741"/>
    </source>
</evidence>
<evidence type="ECO:0000256" key="13">
    <source>
        <dbReference type="ARBA" id="ARBA00023136"/>
    </source>
</evidence>
<dbReference type="PANTHER" id="PTHR45339">
    <property type="entry name" value="HYBRID SIGNAL TRANSDUCTION HISTIDINE KINASE J"/>
    <property type="match status" value="1"/>
</dbReference>
<evidence type="ECO:0000256" key="11">
    <source>
        <dbReference type="ARBA" id="ARBA00022989"/>
    </source>
</evidence>
<name>A0A6V8LRM4_9BACT</name>
<dbReference type="SMART" id="SM00091">
    <property type="entry name" value="PAS"/>
    <property type="match status" value="3"/>
</dbReference>
<keyword evidence="13" id="KW-0472">Membrane</keyword>
<evidence type="ECO:0000256" key="1">
    <source>
        <dbReference type="ARBA" id="ARBA00000085"/>
    </source>
</evidence>
<dbReference type="InterPro" id="IPR001789">
    <property type="entry name" value="Sig_transdc_resp-reg_receiver"/>
</dbReference>
<feature type="modified residue" description="Phosphohistidine" evidence="16">
    <location>
        <position position="1188"/>
    </location>
</feature>
<dbReference type="Gene3D" id="1.20.120.160">
    <property type="entry name" value="HPT domain"/>
    <property type="match status" value="1"/>
</dbReference>
<dbReference type="InterPro" id="IPR003661">
    <property type="entry name" value="HisK_dim/P_dom"/>
</dbReference>
<evidence type="ECO:0000256" key="2">
    <source>
        <dbReference type="ARBA" id="ARBA00004651"/>
    </source>
</evidence>
<evidence type="ECO:0000256" key="6">
    <source>
        <dbReference type="ARBA" id="ARBA00022679"/>
    </source>
</evidence>
<evidence type="ECO:0000256" key="9">
    <source>
        <dbReference type="ARBA" id="ARBA00022777"/>
    </source>
</evidence>
<evidence type="ECO:0000256" key="16">
    <source>
        <dbReference type="PROSITE-ProRule" id="PRU00110"/>
    </source>
</evidence>
<feature type="coiled-coil region" evidence="18">
    <location>
        <begin position="137"/>
        <end position="164"/>
    </location>
</feature>
<evidence type="ECO:0000256" key="4">
    <source>
        <dbReference type="ARBA" id="ARBA00022475"/>
    </source>
</evidence>
<dbReference type="Gene3D" id="3.40.50.2300">
    <property type="match status" value="2"/>
</dbReference>
<comment type="caution">
    <text evidence="24">The sequence shown here is derived from an EMBL/GenBank/DDBJ whole genome shotgun (WGS) entry which is preliminary data.</text>
</comment>
<evidence type="ECO:0000256" key="14">
    <source>
        <dbReference type="ARBA" id="ARBA00064003"/>
    </source>
</evidence>
<keyword evidence="11" id="KW-1133">Transmembrane helix</keyword>
<dbReference type="InterPro" id="IPR003594">
    <property type="entry name" value="HATPase_dom"/>
</dbReference>
<dbReference type="GO" id="GO:0005524">
    <property type="term" value="F:ATP binding"/>
    <property type="evidence" value="ECO:0007669"/>
    <property type="project" value="UniProtKB-KW"/>
</dbReference>
<dbReference type="InterPro" id="IPR035965">
    <property type="entry name" value="PAS-like_dom_sf"/>
</dbReference>
<dbReference type="GO" id="GO:0005886">
    <property type="term" value="C:plasma membrane"/>
    <property type="evidence" value="ECO:0007669"/>
    <property type="project" value="UniProtKB-SubCell"/>
</dbReference>
<dbReference type="Pfam" id="PF08448">
    <property type="entry name" value="PAS_4"/>
    <property type="match status" value="1"/>
</dbReference>
<dbReference type="InterPro" id="IPR013767">
    <property type="entry name" value="PAS_fold"/>
</dbReference>
<dbReference type="SUPFAM" id="SSF47226">
    <property type="entry name" value="Histidine-containing phosphotransfer domain, HPT domain"/>
    <property type="match status" value="1"/>
</dbReference>
<keyword evidence="18" id="KW-0175">Coiled coil</keyword>
<sequence length="1247" mass="136323">MIGKVIKVLVVTGLPDRARELADVLRRAGAPLPATAANLQEALDRVLRDPPGVALLDLDDPSLDAAQACRALKNGPGIAVVCATARTDAQALRALAQADPDGTLLLPQDPRHTRAVLELAILRHAAPPGPPCDPAPLEDALRRLSREMKERRRAEEALRQAEERYRTIADFTHDWEYWQFPDGSLAYVSPSCEHITGRSPGAFMANPSLLEAIILEEDLPSWYAHRDHVRADQSCGRARFRIRHADGSVRWIGHVCQPVTGKDGRFAGTRASNRDITPEVRALEELRRLEAWHRLLLEALPAPISVTTREEGNVLYMNRACRDLLAVPAPDANLRMSVNFYKNPEDRAELIATLERHGSVRREVEMVSGDGRVFWALISAVFLDYGATRAVFAVLLDDTERRLAQEGLRESRDIFSTFMDQIPAVVFLQDQDTRAQFINRHFRDMLGPETDWNGKTPQELFPGELGEAMARDTREALAGRVVVRDERIGGRAGASLWRTTKFPILREGKAPLAGGLAWDVSEPAALSTLGRAVNQAVTLDETARTAVESVAELLSMDLAVLYLLDGDLLQAQALQTSLPGYSDPAALTHALGDCLCGQAAQERHSLFSRDIHGDRRFTRKACTRGGITSFAALPLWVGSELIGVLGLGSVRPRDMEARAEHLESMAYVVSLGVHKARLYEEVARQARDLDLKVAERTEELRVTNRQLELYSARAQELAARSAAASRAKSEFLAKMSHEIRTPMNAVVNMTRLVLDSPLSPEQRERLDMVDRASHHLLGIIDDILDFSRIEAGHLILASEPFETAPLLHACLEPFERQAAQKGVSLDVRLHPELPRAAKGDPGRLRQILTNLVGNAVKFTASGSVTLSAEACPLPGGDDFELRARVTDTGIGISPELQERIFDLFRQADDSTSRKHGGTGLGLSIARQLAEMMGGSVSVRSEEGRGSEFTVRLPLGVCGPGERTVPATASRKALRPLPRLRVLVVEDNEENKKVAKALLEKLGQRTDIAGGGVEALERLRREPFDVVFMDVEMPGMDGLEATRRIRAGEAGEPAAGVRILAMTAHAVSGYREMCLEAGMDGYLTKPLDLSRLEQALAQAAAAQGRRTSGPAPEQPAQPIPEPVSHAPLPEAAFARLPTLDRQEALSRLEDEDLFREVAQVLVDGFAERLAALRDHLSCGRSTELALAAHALKGALATVGAARSADLARRLEEAARGNTLEQAPFLVEELAQDFKALCRQLAPDGVKAP</sequence>
<dbReference type="EMBL" id="BLTE01000002">
    <property type="protein sequence ID" value="GFK92988.1"/>
    <property type="molecule type" value="Genomic_DNA"/>
</dbReference>
<feature type="modified residue" description="4-aspartylphosphate" evidence="17">
    <location>
        <position position="1029"/>
    </location>
</feature>
<dbReference type="SUPFAM" id="SSF47384">
    <property type="entry name" value="Homodimeric domain of signal transducing histidine kinase"/>
    <property type="match status" value="1"/>
</dbReference>
<evidence type="ECO:0000259" key="21">
    <source>
        <dbReference type="PROSITE" id="PS50110"/>
    </source>
</evidence>
<proteinExistence type="predicted"/>
<dbReference type="Gene3D" id="3.30.450.20">
    <property type="entry name" value="PAS domain"/>
    <property type="match status" value="3"/>
</dbReference>
<evidence type="ECO:0000256" key="15">
    <source>
        <dbReference type="ARBA" id="ARBA00068150"/>
    </source>
</evidence>
<dbReference type="SMART" id="SM00448">
    <property type="entry name" value="REC"/>
    <property type="match status" value="2"/>
</dbReference>
<evidence type="ECO:0000259" key="20">
    <source>
        <dbReference type="PROSITE" id="PS50109"/>
    </source>
</evidence>
<dbReference type="InterPro" id="IPR036097">
    <property type="entry name" value="HisK_dim/P_sf"/>
</dbReference>
<keyword evidence="8" id="KW-0547">Nucleotide-binding</keyword>
<dbReference type="GO" id="GO:0006355">
    <property type="term" value="P:regulation of DNA-templated transcription"/>
    <property type="evidence" value="ECO:0007669"/>
    <property type="project" value="InterPro"/>
</dbReference>
<evidence type="ECO:0000256" key="7">
    <source>
        <dbReference type="ARBA" id="ARBA00022692"/>
    </source>
</evidence>
<evidence type="ECO:0000256" key="18">
    <source>
        <dbReference type="SAM" id="Coils"/>
    </source>
</evidence>
<dbReference type="InterPro" id="IPR008207">
    <property type="entry name" value="Sig_transdc_His_kin_Hpt_dom"/>
</dbReference>
<dbReference type="InterPro" id="IPR000700">
    <property type="entry name" value="PAS-assoc_C"/>
</dbReference>
<dbReference type="CDD" id="cd16922">
    <property type="entry name" value="HATPase_EvgS-ArcB-TorS-like"/>
    <property type="match status" value="1"/>
</dbReference>
<feature type="domain" description="HPt" evidence="23">
    <location>
        <begin position="1149"/>
        <end position="1242"/>
    </location>
</feature>
<dbReference type="Pfam" id="PF08447">
    <property type="entry name" value="PAS_3"/>
    <property type="match status" value="1"/>
</dbReference>
<dbReference type="PROSITE" id="PS50109">
    <property type="entry name" value="HIS_KIN"/>
    <property type="match status" value="1"/>
</dbReference>
<dbReference type="NCBIfam" id="TIGR00229">
    <property type="entry name" value="sensory_box"/>
    <property type="match status" value="3"/>
</dbReference>
<dbReference type="InterPro" id="IPR036890">
    <property type="entry name" value="HATPase_C_sf"/>
</dbReference>
<dbReference type="SUPFAM" id="SSF55785">
    <property type="entry name" value="PYP-like sensor domain (PAS domain)"/>
    <property type="match status" value="3"/>
</dbReference>
<dbReference type="SUPFAM" id="SSF55874">
    <property type="entry name" value="ATPase domain of HSP90 chaperone/DNA topoisomerase II/histidine kinase"/>
    <property type="match status" value="1"/>
</dbReference>
<feature type="compositionally biased region" description="Pro residues" evidence="19">
    <location>
        <begin position="1111"/>
        <end position="1120"/>
    </location>
</feature>
<feature type="region of interest" description="Disordered" evidence="19">
    <location>
        <begin position="1097"/>
        <end position="1124"/>
    </location>
</feature>
<organism evidence="24 25">
    <name type="scientific">Fundidesulfovibrio magnetotacticus</name>
    <dbReference type="NCBI Taxonomy" id="2730080"/>
    <lineage>
        <taxon>Bacteria</taxon>
        <taxon>Pseudomonadati</taxon>
        <taxon>Thermodesulfobacteriota</taxon>
        <taxon>Desulfovibrionia</taxon>
        <taxon>Desulfovibrionales</taxon>
        <taxon>Desulfovibrionaceae</taxon>
        <taxon>Fundidesulfovibrio</taxon>
    </lineage>
</organism>
<dbReference type="Gene3D" id="1.10.287.130">
    <property type="match status" value="1"/>
</dbReference>
<dbReference type="Proteomes" id="UP000494245">
    <property type="component" value="Unassembled WGS sequence"/>
</dbReference>
<evidence type="ECO:0000256" key="12">
    <source>
        <dbReference type="ARBA" id="ARBA00023012"/>
    </source>
</evidence>
<protein>
    <recommendedName>
        <fullName evidence="15">Sensory/regulatory protein RpfC</fullName>
        <ecNumber evidence="3">2.7.13.3</ecNumber>
    </recommendedName>
</protein>
<feature type="domain" description="Histidine kinase" evidence="20">
    <location>
        <begin position="734"/>
        <end position="956"/>
    </location>
</feature>
<keyword evidence="6 24" id="KW-0808">Transferase</keyword>
<keyword evidence="7" id="KW-0812">Transmembrane</keyword>
<evidence type="ECO:0000256" key="3">
    <source>
        <dbReference type="ARBA" id="ARBA00012438"/>
    </source>
</evidence>
<dbReference type="Gene3D" id="3.30.565.10">
    <property type="entry name" value="Histidine kinase-like ATPase, C-terminal domain"/>
    <property type="match status" value="1"/>
</dbReference>
<dbReference type="AlphaFoldDB" id="A0A6V8LRM4"/>
<evidence type="ECO:0000256" key="5">
    <source>
        <dbReference type="ARBA" id="ARBA00022553"/>
    </source>
</evidence>
<dbReference type="InterPro" id="IPR013655">
    <property type="entry name" value="PAS_fold_3"/>
</dbReference>
<feature type="domain" description="Response regulatory" evidence="21">
    <location>
        <begin position="980"/>
        <end position="1099"/>
    </location>
</feature>
<dbReference type="SUPFAM" id="SSF55781">
    <property type="entry name" value="GAF domain-like"/>
    <property type="match status" value="1"/>
</dbReference>
<dbReference type="Pfam" id="PF02518">
    <property type="entry name" value="HATPase_c"/>
    <property type="match status" value="1"/>
</dbReference>
<keyword evidence="5 17" id="KW-0597">Phosphoprotein</keyword>
<dbReference type="Pfam" id="PF13185">
    <property type="entry name" value="GAF_2"/>
    <property type="match status" value="1"/>
</dbReference>
<feature type="modified residue" description="4-aspartylphosphate" evidence="17">
    <location>
        <position position="57"/>
    </location>
</feature>
<evidence type="ECO:0000256" key="19">
    <source>
        <dbReference type="SAM" id="MobiDB-lite"/>
    </source>
</evidence>
<keyword evidence="10" id="KW-0067">ATP-binding</keyword>
<dbReference type="PROSITE" id="PS50110">
    <property type="entry name" value="RESPONSE_REGULATORY"/>
    <property type="match status" value="2"/>
</dbReference>
<feature type="domain" description="PAC" evidence="22">
    <location>
        <begin position="236"/>
        <end position="288"/>
    </location>
</feature>
<gene>
    <name evidence="24" type="primary">luxQ_4</name>
    <name evidence="24" type="ORF">NNJEOMEG_00816</name>
</gene>
<dbReference type="SMART" id="SM00065">
    <property type="entry name" value="GAF"/>
    <property type="match status" value="1"/>
</dbReference>
<dbReference type="SMART" id="SM00388">
    <property type="entry name" value="HisKA"/>
    <property type="match status" value="1"/>
</dbReference>
<keyword evidence="12" id="KW-0902">Two-component regulatory system</keyword>
<dbReference type="InterPro" id="IPR013656">
    <property type="entry name" value="PAS_4"/>
</dbReference>
<dbReference type="PANTHER" id="PTHR45339:SF1">
    <property type="entry name" value="HYBRID SIGNAL TRANSDUCTION HISTIDINE KINASE J"/>
    <property type="match status" value="1"/>
</dbReference>
<comment type="subunit">
    <text evidence="14">At low DSF concentrations, interacts with RpfF.</text>
</comment>
<dbReference type="Gene3D" id="3.30.450.40">
    <property type="match status" value="1"/>
</dbReference>
<dbReference type="RefSeq" id="WP_173081559.1">
    <property type="nucleotide sequence ID" value="NZ_BLTE01000002.1"/>
</dbReference>
<keyword evidence="4" id="KW-1003">Cell membrane</keyword>
<feature type="domain" description="PAC" evidence="22">
    <location>
        <begin position="360"/>
        <end position="410"/>
    </location>
</feature>
<dbReference type="Pfam" id="PF00072">
    <property type="entry name" value="Response_reg"/>
    <property type="match status" value="1"/>
</dbReference>
<dbReference type="Pfam" id="PF01627">
    <property type="entry name" value="Hpt"/>
    <property type="match status" value="1"/>
</dbReference>
<dbReference type="FunFam" id="1.10.287.130:FF:000002">
    <property type="entry name" value="Two-component osmosensing histidine kinase"/>
    <property type="match status" value="1"/>
</dbReference>
<feature type="domain" description="Response regulatory" evidence="21">
    <location>
        <begin position="7"/>
        <end position="121"/>
    </location>
</feature>
<dbReference type="InterPro" id="IPR004358">
    <property type="entry name" value="Sig_transdc_His_kin-like_C"/>
</dbReference>